<gene>
    <name evidence="1" type="ordered locus">BOV_2094</name>
</gene>
<dbReference type="AlphaFoldDB" id="A0A0H3ANS9"/>
<dbReference type="EMBL" id="CP000708">
    <property type="protein sequence ID" value="ABQ61025.1"/>
    <property type="molecule type" value="Genomic_DNA"/>
</dbReference>
<protein>
    <submittedName>
        <fullName evidence="1">Pilus biosythesis protein-related protein</fullName>
    </submittedName>
</protein>
<accession>A0A0H3ANS9</accession>
<organism evidence="1 2">
    <name type="scientific">Brucella ovis (strain ATCC 25840 / 63/290 / NCTC 10512)</name>
    <dbReference type="NCBI Taxonomy" id="444178"/>
    <lineage>
        <taxon>Bacteria</taxon>
        <taxon>Pseudomonadati</taxon>
        <taxon>Pseudomonadota</taxon>
        <taxon>Alphaproteobacteria</taxon>
        <taxon>Hyphomicrobiales</taxon>
        <taxon>Brucellaceae</taxon>
        <taxon>Brucella/Ochrobactrum group</taxon>
        <taxon>Brucella</taxon>
    </lineage>
</organism>
<sequence length="59" mass="6301">MPALMMRFLKNRSGAALIECTLIGALMMIAVISGLALFAGNPVAAHNQPTAQIEFLSQR</sequence>
<evidence type="ECO:0000313" key="2">
    <source>
        <dbReference type="Proteomes" id="UP000006383"/>
    </source>
</evidence>
<dbReference type="RefSeq" id="WP_006014624.1">
    <property type="nucleotide sequence ID" value="NC_009505.1"/>
</dbReference>
<dbReference type="GeneID" id="45125425"/>
<dbReference type="KEGG" id="bov:BOV_2094"/>
<reference evidence="2" key="1">
    <citation type="journal article" date="2009" name="PLoS ONE">
        <title>Genome degradation in Brucella ovis corresponds with narrowing of its host range and tissue tropism.</title>
        <authorList>
            <person name="Tsolis R.M."/>
            <person name="Seshadri R."/>
            <person name="Santos R.L."/>
            <person name="Sangari F.J."/>
            <person name="Lobo J.M."/>
            <person name="de Jong M.F."/>
            <person name="Ren Q."/>
            <person name="Myers G."/>
            <person name="Brinkac L.M."/>
            <person name="Nelson W.C."/>
            <person name="Deboy R.T."/>
            <person name="Angiuoli S."/>
            <person name="Khouri H."/>
            <person name="Dimitrov G."/>
            <person name="Robinson J.R."/>
            <person name="Mulligan S."/>
            <person name="Walker R.L."/>
            <person name="Elzer P.E."/>
            <person name="Hassan K.A."/>
            <person name="Paulsen I.T."/>
        </authorList>
    </citation>
    <scope>NUCLEOTIDE SEQUENCE [LARGE SCALE GENOMIC DNA]</scope>
    <source>
        <strain evidence="2">ATCC 25840 / 63/290 / NCTC 10512</strain>
    </source>
</reference>
<evidence type="ECO:0000313" key="1">
    <source>
        <dbReference type="EMBL" id="ABQ61025.1"/>
    </source>
</evidence>
<dbReference type="HOGENOM" id="CLU_2951288_0_0_5"/>
<keyword evidence="2" id="KW-1185">Reference proteome</keyword>
<proteinExistence type="predicted"/>
<name>A0A0H3ANS9_BRUO2</name>
<dbReference type="Proteomes" id="UP000006383">
    <property type="component" value="Chromosome I"/>
</dbReference>